<dbReference type="AlphaFoldDB" id="A0A6I1MMJ2"/>
<dbReference type="RefSeq" id="WP_152890512.1">
    <property type="nucleotide sequence ID" value="NZ_WHJC01000171.1"/>
</dbReference>
<dbReference type="SUPFAM" id="SSF53795">
    <property type="entry name" value="PEP carboxykinase-like"/>
    <property type="match status" value="1"/>
</dbReference>
<keyword evidence="2" id="KW-1185">Reference proteome</keyword>
<accession>A0A6I1MMJ2</accession>
<protein>
    <recommendedName>
        <fullName evidence="3">HPr kinase/phosphorylase C-terminal domain-containing protein</fullName>
    </recommendedName>
</protein>
<gene>
    <name evidence="1" type="ORF">GBZ86_10675</name>
</gene>
<name>A0A6I1MMJ2_9CLOT</name>
<sequence length="316" mass="35944">MRYYEKKKKNFFYRIYGLNVKSNIKLPELIEIGGENIIEDVTVFYGIMPKEILKRVKEGKILEFLRDKAWFNIKKVAAYYISNGNNIIIMPYEEATEQEIKTYLLGSAFGALLIQRNIVVIHGGTIIIKDKAITLTGDSGAGKSTLTSAFRMSGFSFLADDVSAVVLNNFGIPFISPAYPQQKLCRDAMIKLGYDTNNFIRIDEGRDKFVIPVNGGFLQESKPLVAVCEIAVGNVDSVQIEEIKGNEKLKVLLKNIYRIEFIKISGMYPEYFKKCVNVAQNILLFKIIRPKDKFSVNEQMEIIEKIINERIGDVFC</sequence>
<proteinExistence type="predicted"/>
<dbReference type="OrthoDB" id="5430844at2"/>
<dbReference type="InterPro" id="IPR027417">
    <property type="entry name" value="P-loop_NTPase"/>
</dbReference>
<dbReference type="EMBL" id="WHJC01000171">
    <property type="protein sequence ID" value="MPQ44224.1"/>
    <property type="molecule type" value="Genomic_DNA"/>
</dbReference>
<dbReference type="Gene3D" id="3.40.50.300">
    <property type="entry name" value="P-loop containing nucleotide triphosphate hydrolases"/>
    <property type="match status" value="1"/>
</dbReference>
<evidence type="ECO:0000313" key="2">
    <source>
        <dbReference type="Proteomes" id="UP000430345"/>
    </source>
</evidence>
<comment type="caution">
    <text evidence="1">The sequence shown here is derived from an EMBL/GenBank/DDBJ whole genome shotgun (WGS) entry which is preliminary data.</text>
</comment>
<dbReference type="Proteomes" id="UP000430345">
    <property type="component" value="Unassembled WGS sequence"/>
</dbReference>
<evidence type="ECO:0000313" key="1">
    <source>
        <dbReference type="EMBL" id="MPQ44224.1"/>
    </source>
</evidence>
<evidence type="ECO:0008006" key="3">
    <source>
        <dbReference type="Google" id="ProtNLM"/>
    </source>
</evidence>
<organism evidence="1 2">
    <name type="scientific">Clostridium tarantellae</name>
    <dbReference type="NCBI Taxonomy" id="39493"/>
    <lineage>
        <taxon>Bacteria</taxon>
        <taxon>Bacillati</taxon>
        <taxon>Bacillota</taxon>
        <taxon>Clostridia</taxon>
        <taxon>Eubacteriales</taxon>
        <taxon>Clostridiaceae</taxon>
        <taxon>Clostridium</taxon>
    </lineage>
</organism>
<reference evidence="1 2" key="1">
    <citation type="submission" date="2019-10" db="EMBL/GenBank/DDBJ databases">
        <title>The Genome Sequence of Clostridium tarantellae Isolated from Fish Brain.</title>
        <authorList>
            <person name="Bano L."/>
            <person name="Kiel M."/>
            <person name="Sales G."/>
            <person name="Doxey A.C."/>
            <person name="Mansfield M.J."/>
            <person name="Schiavone M."/>
            <person name="Rossetto O."/>
            <person name="Pirazzini M."/>
            <person name="Dobrindt U."/>
            <person name="Montecucco C."/>
        </authorList>
    </citation>
    <scope>NUCLEOTIDE SEQUENCE [LARGE SCALE GENOMIC DNA]</scope>
    <source>
        <strain evidence="1 2">DSM 3997</strain>
    </source>
</reference>